<evidence type="ECO:0000313" key="2">
    <source>
        <dbReference type="Proteomes" id="UP000031278"/>
    </source>
</evidence>
<dbReference type="Proteomes" id="UP000031278">
    <property type="component" value="Unassembled WGS sequence"/>
</dbReference>
<organism evidence="1 2">
    <name type="scientific">Photobacterium gaetbulicola</name>
    <dbReference type="NCBI Taxonomy" id="1295392"/>
    <lineage>
        <taxon>Bacteria</taxon>
        <taxon>Pseudomonadati</taxon>
        <taxon>Pseudomonadota</taxon>
        <taxon>Gammaproteobacteria</taxon>
        <taxon>Vibrionales</taxon>
        <taxon>Vibrionaceae</taxon>
        <taxon>Photobacterium</taxon>
    </lineage>
</organism>
<dbReference type="RefSeq" id="WP_039468721.1">
    <property type="nucleotide sequence ID" value="NZ_JWLZ01000211.1"/>
</dbReference>
<dbReference type="EMBL" id="JWLZ01000211">
    <property type="protein sequence ID" value="KHT59798.1"/>
    <property type="molecule type" value="Genomic_DNA"/>
</dbReference>
<name>A0A0B9FTA9_9GAMM</name>
<sequence length="192" mass="21695">MNQDEYFSVHAGLTINVEPLPPGAGVPEMLAFQQEIPPLFRIASECSSLDEGLEHSLSQLNKDEFKALANYLTAQNNKINLLLSFVLAQQDDAELRFITHTFGASQLSYFSPVALTEGDNVRLKLFLDTPAAAVYAYAEVTECQTLQDGRYEITLRYVCLLEDDRDLLIRAALYFQQKILRQRAQQRSDNKS</sequence>
<reference evidence="1 2" key="1">
    <citation type="submission" date="2014-12" db="EMBL/GenBank/DDBJ databases">
        <title>Genome sequencing of Photobacterium gaetbulicola AD005a.</title>
        <authorList>
            <person name="Adrian T.G.S."/>
            <person name="Chan K.G."/>
        </authorList>
    </citation>
    <scope>NUCLEOTIDE SEQUENCE [LARGE SCALE GENOMIC DNA]</scope>
    <source>
        <strain evidence="1 2">AD005a</strain>
    </source>
</reference>
<accession>A0A0B9FTA9</accession>
<evidence type="ECO:0000313" key="1">
    <source>
        <dbReference type="EMBL" id="KHT59798.1"/>
    </source>
</evidence>
<proteinExistence type="predicted"/>
<dbReference type="AlphaFoldDB" id="A0A0B9FTA9"/>
<evidence type="ECO:0008006" key="3">
    <source>
        <dbReference type="Google" id="ProtNLM"/>
    </source>
</evidence>
<comment type="caution">
    <text evidence="1">The sequence shown here is derived from an EMBL/GenBank/DDBJ whole genome shotgun (WGS) entry which is preliminary data.</text>
</comment>
<gene>
    <name evidence="1" type="ORF">RJ45_24005</name>
</gene>
<protein>
    <recommendedName>
        <fullName evidence="3">PilZ domain-containing protein</fullName>
    </recommendedName>
</protein>